<gene>
    <name evidence="4" type="ORF">CRX53_02765</name>
</gene>
<dbReference type="Pfam" id="PF04352">
    <property type="entry name" value="ProQ"/>
    <property type="match status" value="1"/>
</dbReference>
<accession>A0A855EGE1</accession>
<sequence>MQKMTEHKRPVLSLKRATTGAAAKPSDSTTTAEKTAHAGSGATTSTKSSRHNRKKLELLITHWPAAFNLDAPRPLAIGTAELIAADMCARGITGAGKIRAAVTMYTRRASYLKALIAGGSRYNLAGQPEGEVTPEQQHMARENLSAMNGKITVRGDHAPDA</sequence>
<evidence type="ECO:0000256" key="1">
    <source>
        <dbReference type="ARBA" id="ARBA00022884"/>
    </source>
</evidence>
<feature type="domain" description="ProQ/FinO" evidence="3">
    <location>
        <begin position="51"/>
        <end position="160"/>
    </location>
</feature>
<protein>
    <submittedName>
        <fullName evidence="4">ProQ/FINO family protein</fullName>
    </submittedName>
</protein>
<dbReference type="SUPFAM" id="SSF48657">
    <property type="entry name" value="FinO-like"/>
    <property type="match status" value="1"/>
</dbReference>
<proteinExistence type="predicted"/>
<dbReference type="SMART" id="SM00945">
    <property type="entry name" value="ProQ"/>
    <property type="match status" value="1"/>
</dbReference>
<evidence type="ECO:0000259" key="3">
    <source>
        <dbReference type="SMART" id="SM00945"/>
    </source>
</evidence>
<evidence type="ECO:0000313" key="5">
    <source>
        <dbReference type="Proteomes" id="UP000222768"/>
    </source>
</evidence>
<dbReference type="AlphaFoldDB" id="A0A855EGE1"/>
<dbReference type="Proteomes" id="UP000222768">
    <property type="component" value="Unassembled WGS sequence"/>
</dbReference>
<dbReference type="InterPro" id="IPR016103">
    <property type="entry name" value="ProQ/FinO"/>
</dbReference>
<evidence type="ECO:0000256" key="2">
    <source>
        <dbReference type="SAM" id="MobiDB-lite"/>
    </source>
</evidence>
<evidence type="ECO:0000313" key="4">
    <source>
        <dbReference type="EMBL" id="PHH02955.1"/>
    </source>
</evidence>
<organism evidence="4 5">
    <name type="scientific">Leclercia adecarboxylata</name>
    <dbReference type="NCBI Taxonomy" id="83655"/>
    <lineage>
        <taxon>Bacteria</taxon>
        <taxon>Pseudomonadati</taxon>
        <taxon>Pseudomonadota</taxon>
        <taxon>Gammaproteobacteria</taxon>
        <taxon>Enterobacterales</taxon>
        <taxon>Enterobacteriaceae</taxon>
        <taxon>Leclercia</taxon>
    </lineage>
</organism>
<dbReference type="EMBL" id="PDLK01000002">
    <property type="protein sequence ID" value="PHH02955.1"/>
    <property type="molecule type" value="Genomic_DNA"/>
</dbReference>
<feature type="region of interest" description="Disordered" evidence="2">
    <location>
        <begin position="1"/>
        <end position="51"/>
    </location>
</feature>
<dbReference type="Gene3D" id="1.10.1710.10">
    <property type="entry name" value="ProQ/FinO domain"/>
    <property type="match status" value="1"/>
</dbReference>
<feature type="compositionally biased region" description="Low complexity" evidence="2">
    <location>
        <begin position="37"/>
        <end position="47"/>
    </location>
</feature>
<dbReference type="InterPro" id="IPR036442">
    <property type="entry name" value="ProQ/FinO_sf"/>
</dbReference>
<name>A0A855EGE1_9ENTR</name>
<comment type="caution">
    <text evidence="4">The sequence shown here is derived from an EMBL/GenBank/DDBJ whole genome shotgun (WGS) entry which is preliminary data.</text>
</comment>
<reference evidence="5" key="1">
    <citation type="submission" date="2017-09" db="EMBL/GenBank/DDBJ databases">
        <title>FDA dAtabase for Regulatory Grade micrObial Sequences (FDA-ARGOS): Supporting development and validation of Infectious Disease Dx tests.</title>
        <authorList>
            <person name="Minogue T."/>
            <person name="Wolcott M."/>
            <person name="Wasieloski L."/>
            <person name="Aguilar W."/>
            <person name="Moore D."/>
            <person name="Tallon L."/>
            <person name="Sadzewicz L."/>
            <person name="Ott S."/>
            <person name="Zhao X."/>
            <person name="Nagaraj S."/>
            <person name="Vavikolanu K."/>
            <person name="Aluvathingal J."/>
            <person name="Nadendla S."/>
            <person name="Sichtig H."/>
        </authorList>
    </citation>
    <scope>NUCLEOTIDE SEQUENCE [LARGE SCALE GENOMIC DNA]</scope>
    <source>
        <strain evidence="5">FDAARGOS_404</strain>
    </source>
</reference>
<keyword evidence="1" id="KW-0694">RNA-binding</keyword>
<dbReference type="GO" id="GO:0003723">
    <property type="term" value="F:RNA binding"/>
    <property type="evidence" value="ECO:0007669"/>
    <property type="project" value="UniProtKB-KW"/>
</dbReference>